<dbReference type="EMBL" id="QRDY01000001">
    <property type="protein sequence ID" value="RED66121.1"/>
    <property type="molecule type" value="Genomic_DNA"/>
</dbReference>
<gene>
    <name evidence="2" type="ORF">DFP95_101619</name>
</gene>
<dbReference type="Proteomes" id="UP000256869">
    <property type="component" value="Unassembled WGS sequence"/>
</dbReference>
<dbReference type="Gene3D" id="3.40.50.300">
    <property type="entry name" value="P-loop containing nucleotide triphosphate hydrolases"/>
    <property type="match status" value="1"/>
</dbReference>
<keyword evidence="2" id="KW-0808">Transferase</keyword>
<dbReference type="NCBIfam" id="NF006085">
    <property type="entry name" value="PRK08233.1"/>
    <property type="match status" value="1"/>
</dbReference>
<name>A0A3D9IWM7_9BACL</name>
<proteinExistence type="predicted"/>
<dbReference type="GO" id="GO:0005524">
    <property type="term" value="F:ATP binding"/>
    <property type="evidence" value="ECO:0007669"/>
    <property type="project" value="InterPro"/>
</dbReference>
<accession>A0A3D9IWM7</accession>
<dbReference type="InterPro" id="IPR027417">
    <property type="entry name" value="P-loop_NTPase"/>
</dbReference>
<evidence type="ECO:0000313" key="3">
    <source>
        <dbReference type="Proteomes" id="UP000256869"/>
    </source>
</evidence>
<comment type="caution">
    <text evidence="2">The sequence shown here is derived from an EMBL/GenBank/DDBJ whole genome shotgun (WGS) entry which is preliminary data.</text>
</comment>
<dbReference type="Pfam" id="PF00485">
    <property type="entry name" value="PRK"/>
    <property type="match status" value="1"/>
</dbReference>
<evidence type="ECO:0000259" key="1">
    <source>
        <dbReference type="Pfam" id="PF00485"/>
    </source>
</evidence>
<organism evidence="2 3">
    <name type="scientific">Cohnella lupini</name>
    <dbReference type="NCBI Taxonomy" id="1294267"/>
    <lineage>
        <taxon>Bacteria</taxon>
        <taxon>Bacillati</taxon>
        <taxon>Bacillota</taxon>
        <taxon>Bacilli</taxon>
        <taxon>Bacillales</taxon>
        <taxon>Paenibacillaceae</taxon>
        <taxon>Cohnella</taxon>
    </lineage>
</organism>
<dbReference type="AlphaFoldDB" id="A0A3D9IWM7"/>
<dbReference type="SUPFAM" id="SSF52540">
    <property type="entry name" value="P-loop containing nucleoside triphosphate hydrolases"/>
    <property type="match status" value="1"/>
</dbReference>
<dbReference type="GO" id="GO:0016301">
    <property type="term" value="F:kinase activity"/>
    <property type="evidence" value="ECO:0007669"/>
    <property type="project" value="UniProtKB-KW"/>
</dbReference>
<dbReference type="InterPro" id="IPR006083">
    <property type="entry name" value="PRK/URK"/>
</dbReference>
<evidence type="ECO:0000313" key="2">
    <source>
        <dbReference type="EMBL" id="RED66121.1"/>
    </source>
</evidence>
<protein>
    <submittedName>
        <fullName evidence="2">Uridine kinase</fullName>
    </submittedName>
</protein>
<keyword evidence="3" id="KW-1185">Reference proteome</keyword>
<feature type="domain" description="Phosphoribulokinase/uridine kinase" evidence="1">
    <location>
        <begin position="83"/>
        <end position="161"/>
    </location>
</feature>
<sequence>MKKPLIISIAAVSGGGKTTVIQLLNNELANSIALFFDNYDFEGPDNLIEWAHQGGDYNEWKLSPLINDLRIILDNKDTQNDYILLDYPFAYLNKEMNEFIDLTIFIDTPLDVAMARRILRDFNYSSAEEIRLDMQSYLSGAREAYLAMLNSVKPNSDVIIDGTQGRNELVESIKQQITNHLKVTH</sequence>
<reference evidence="2 3" key="1">
    <citation type="submission" date="2018-07" db="EMBL/GenBank/DDBJ databases">
        <title>Genomic Encyclopedia of Type Strains, Phase III (KMG-III): the genomes of soil and plant-associated and newly described type strains.</title>
        <authorList>
            <person name="Whitman W."/>
        </authorList>
    </citation>
    <scope>NUCLEOTIDE SEQUENCE [LARGE SCALE GENOMIC DNA]</scope>
    <source>
        <strain evidence="2 3">CECT 8236</strain>
    </source>
</reference>
<keyword evidence="2" id="KW-0418">Kinase</keyword>